<evidence type="ECO:0000313" key="5">
    <source>
        <dbReference type="Proteomes" id="UP000294911"/>
    </source>
</evidence>
<dbReference type="Proteomes" id="UP000294911">
    <property type="component" value="Unassembled WGS sequence"/>
</dbReference>
<dbReference type="InterPro" id="IPR029058">
    <property type="entry name" value="AB_hydrolase_fold"/>
</dbReference>
<dbReference type="AlphaFoldDB" id="A0A4R2R3T1"/>
<reference evidence="4 5" key="1">
    <citation type="submission" date="2019-03" db="EMBL/GenBank/DDBJ databases">
        <title>Genomic Encyclopedia of Type Strains, Phase IV (KMG-IV): sequencing the most valuable type-strain genomes for metagenomic binning, comparative biology and taxonomic classification.</title>
        <authorList>
            <person name="Goeker M."/>
        </authorList>
    </citation>
    <scope>NUCLEOTIDE SEQUENCE [LARGE SCALE GENOMIC DNA]</scope>
    <source>
        <strain evidence="4 5">DSM 45765</strain>
    </source>
</reference>
<feature type="domain" description="Alpha/beta hydrolase fold-3" evidence="3">
    <location>
        <begin position="120"/>
        <end position="327"/>
    </location>
</feature>
<dbReference type="InterPro" id="IPR002168">
    <property type="entry name" value="Lipase_GDXG_HIS_AS"/>
</dbReference>
<evidence type="ECO:0000256" key="2">
    <source>
        <dbReference type="ARBA" id="ARBA00022801"/>
    </source>
</evidence>
<dbReference type="PROSITE" id="PS01173">
    <property type="entry name" value="LIPASE_GDXG_HIS"/>
    <property type="match status" value="1"/>
</dbReference>
<keyword evidence="2" id="KW-0378">Hydrolase</keyword>
<gene>
    <name evidence="4" type="ORF">EV191_103234</name>
</gene>
<dbReference type="Gene3D" id="3.40.50.1820">
    <property type="entry name" value="alpha/beta hydrolase"/>
    <property type="match status" value="1"/>
</dbReference>
<evidence type="ECO:0000259" key="3">
    <source>
        <dbReference type="Pfam" id="PF07859"/>
    </source>
</evidence>
<organism evidence="4 5">
    <name type="scientific">Tamaricihabitans halophyticus</name>
    <dbReference type="NCBI Taxonomy" id="1262583"/>
    <lineage>
        <taxon>Bacteria</taxon>
        <taxon>Bacillati</taxon>
        <taxon>Actinomycetota</taxon>
        <taxon>Actinomycetes</taxon>
        <taxon>Pseudonocardiales</taxon>
        <taxon>Pseudonocardiaceae</taxon>
        <taxon>Tamaricihabitans</taxon>
    </lineage>
</organism>
<dbReference type="SUPFAM" id="SSF53474">
    <property type="entry name" value="alpha/beta-Hydrolases"/>
    <property type="match status" value="1"/>
</dbReference>
<sequence length="363" mass="38867">MATPLERLPVPVLRTVALAPFALPAAMRKRMVGAPIRMDGQQLALDAQVVLYVMKMSGRTRLVNDELAEVRAGMVLGQHMLGGPPTEPVATRDLEIPSGEHRIGGRLYTPAGLAEGSPLLVFFHGGGWVIGNLDTHDKACRLFAKYAGVRVLSVDYRLAPEHPFPAAVEDANAAFRFAAEHAAELGADPAAIAVGGDSAGGNLAAVVAVQAAADPAGPQPVFQLLIYPAIDNVTERPSRRLFREGFLLTGEDMNWFREQYVANLRDPADPRFSVFHSENVAGVAPAYISTAGFDPLRDEGEAYGEKLRAAGVAVTVNRMSDLFHGYLNFLGAGRRFREATLELASGLRVGISMALASKTTGRK</sequence>
<protein>
    <submittedName>
        <fullName evidence="4">Acetyl esterase</fullName>
    </submittedName>
</protein>
<dbReference type="EMBL" id="SLXQ01000003">
    <property type="protein sequence ID" value="TCP54191.1"/>
    <property type="molecule type" value="Genomic_DNA"/>
</dbReference>
<dbReference type="InterPro" id="IPR013094">
    <property type="entry name" value="AB_hydrolase_3"/>
</dbReference>
<dbReference type="RefSeq" id="WP_132876954.1">
    <property type="nucleotide sequence ID" value="NZ_SLXQ01000003.1"/>
</dbReference>
<proteinExistence type="inferred from homology"/>
<comment type="similarity">
    <text evidence="1">Belongs to the 'GDXG' lipolytic enzyme family.</text>
</comment>
<accession>A0A4R2R3T1</accession>
<dbReference type="FunFam" id="3.40.50.1820:FF:000089">
    <property type="entry name" value="Alpha/beta hydrolase"/>
    <property type="match status" value="1"/>
</dbReference>
<name>A0A4R2R3T1_9PSEU</name>
<dbReference type="OrthoDB" id="3206739at2"/>
<dbReference type="PANTHER" id="PTHR48081:SF8">
    <property type="entry name" value="ALPHA_BETA HYDROLASE FOLD-3 DOMAIN-CONTAINING PROTEIN-RELATED"/>
    <property type="match status" value="1"/>
</dbReference>
<dbReference type="GO" id="GO:0016787">
    <property type="term" value="F:hydrolase activity"/>
    <property type="evidence" value="ECO:0007669"/>
    <property type="project" value="UniProtKB-KW"/>
</dbReference>
<keyword evidence="5" id="KW-1185">Reference proteome</keyword>
<evidence type="ECO:0000256" key="1">
    <source>
        <dbReference type="ARBA" id="ARBA00010515"/>
    </source>
</evidence>
<dbReference type="PANTHER" id="PTHR48081">
    <property type="entry name" value="AB HYDROLASE SUPERFAMILY PROTEIN C4A8.06C"/>
    <property type="match status" value="1"/>
</dbReference>
<evidence type="ECO:0000313" key="4">
    <source>
        <dbReference type="EMBL" id="TCP54191.1"/>
    </source>
</evidence>
<dbReference type="InterPro" id="IPR050300">
    <property type="entry name" value="GDXG_lipolytic_enzyme"/>
</dbReference>
<dbReference type="Pfam" id="PF07859">
    <property type="entry name" value="Abhydrolase_3"/>
    <property type="match status" value="1"/>
</dbReference>
<comment type="caution">
    <text evidence="4">The sequence shown here is derived from an EMBL/GenBank/DDBJ whole genome shotgun (WGS) entry which is preliminary data.</text>
</comment>